<accession>A0A1J5TAI2</accession>
<feature type="compositionally biased region" description="Basic and acidic residues" evidence="1">
    <location>
        <begin position="12"/>
        <end position="27"/>
    </location>
</feature>
<keyword evidence="2" id="KW-1133">Transmembrane helix</keyword>
<name>A0A1J5TAI2_9ARCH</name>
<reference evidence="3 4" key="1">
    <citation type="submission" date="2016-08" db="EMBL/GenBank/DDBJ databases">
        <title>New Insights into Marine Group III Euryarchaeota, from dark to light.</title>
        <authorList>
            <person name="Haro-Moreno J.M."/>
            <person name="Rodriguez-Valera F."/>
            <person name="Lopez-Garcia P."/>
            <person name="Moreira D."/>
            <person name="Martin-Cuadrado A.B."/>
        </authorList>
    </citation>
    <scope>NUCLEOTIDE SEQUENCE [LARGE SCALE GENOMIC DNA]</scope>
    <source>
        <strain evidence="3">CG-Epi1</strain>
    </source>
</reference>
<protein>
    <submittedName>
        <fullName evidence="3">Uncharacterized protein</fullName>
    </submittedName>
</protein>
<sequence>MAEDEDYEQDSEAYRKWRSGEDNDRYASSKTPSETGARSGSYTTPKSENDEYTPPDEDDNSEKLPWYVWAFLIITTIPFLIVAIGSADFQFGDGGSDGKNPSEWPSVEGTIEYTRVEDKFITEEYCEDRNDDGYFDDDECWKDFVYVAEVSYIYTVENTSDLNGQEGCEDCSFGEIVELWESHWVDVLKREGEDKLFQEFINATDERLAVNSTVKIFYNPENAGEAYSEFGEYYEDTESAFFLMGIGAICCFSIVFIGIFIGTAQRISSMREDYELNRRGSFGVFGSDNNRNGGRNSRAVRRSGGSSRSGGGGRSGSRSRGGGGRSSGGSRSGGGGRRR</sequence>
<feature type="compositionally biased region" description="Acidic residues" evidence="1">
    <location>
        <begin position="50"/>
        <end position="59"/>
    </location>
</feature>
<evidence type="ECO:0000256" key="2">
    <source>
        <dbReference type="SAM" id="Phobius"/>
    </source>
</evidence>
<comment type="caution">
    <text evidence="3">The sequence shown here is derived from an EMBL/GenBank/DDBJ whole genome shotgun (WGS) entry which is preliminary data.</text>
</comment>
<keyword evidence="2" id="KW-0472">Membrane</keyword>
<feature type="transmembrane region" description="Helical" evidence="2">
    <location>
        <begin position="66"/>
        <end position="87"/>
    </location>
</feature>
<gene>
    <name evidence="3" type="ORF">BD935_01885</name>
</gene>
<proteinExistence type="predicted"/>
<feature type="compositionally biased region" description="Low complexity" evidence="1">
    <location>
        <begin position="286"/>
        <end position="306"/>
    </location>
</feature>
<evidence type="ECO:0000313" key="3">
    <source>
        <dbReference type="EMBL" id="OIR17935.1"/>
    </source>
</evidence>
<feature type="transmembrane region" description="Helical" evidence="2">
    <location>
        <begin position="240"/>
        <end position="261"/>
    </location>
</feature>
<feature type="region of interest" description="Disordered" evidence="1">
    <location>
        <begin position="285"/>
        <end position="339"/>
    </location>
</feature>
<feature type="compositionally biased region" description="Gly residues" evidence="1">
    <location>
        <begin position="307"/>
        <end position="339"/>
    </location>
</feature>
<dbReference type="EMBL" id="MIZA01000021">
    <property type="protein sequence ID" value="OIR17935.1"/>
    <property type="molecule type" value="Genomic_DNA"/>
</dbReference>
<organism evidence="3 4">
    <name type="scientific">Marine Group III euryarchaeote CG-Epi1</name>
    <dbReference type="NCBI Taxonomy" id="1888995"/>
    <lineage>
        <taxon>Archaea</taxon>
        <taxon>Methanobacteriati</taxon>
        <taxon>Thermoplasmatota</taxon>
        <taxon>Thermoplasmata</taxon>
        <taxon>Candidatus Thermoprofundales</taxon>
    </lineage>
</organism>
<feature type="compositionally biased region" description="Acidic residues" evidence="1">
    <location>
        <begin position="1"/>
        <end position="11"/>
    </location>
</feature>
<feature type="compositionally biased region" description="Polar residues" evidence="1">
    <location>
        <begin position="28"/>
        <end position="46"/>
    </location>
</feature>
<keyword evidence="2" id="KW-0812">Transmembrane</keyword>
<dbReference type="AlphaFoldDB" id="A0A1J5TAI2"/>
<dbReference type="STRING" id="1888995.BD935_01885"/>
<dbReference type="Proteomes" id="UP000183080">
    <property type="component" value="Unassembled WGS sequence"/>
</dbReference>
<feature type="region of interest" description="Disordered" evidence="1">
    <location>
        <begin position="1"/>
        <end position="59"/>
    </location>
</feature>
<evidence type="ECO:0000313" key="4">
    <source>
        <dbReference type="Proteomes" id="UP000183080"/>
    </source>
</evidence>
<evidence type="ECO:0000256" key="1">
    <source>
        <dbReference type="SAM" id="MobiDB-lite"/>
    </source>
</evidence>